<accession>K9E6J6</accession>
<dbReference type="GO" id="GO:0003723">
    <property type="term" value="F:RNA binding"/>
    <property type="evidence" value="ECO:0007669"/>
    <property type="project" value="InterPro"/>
</dbReference>
<dbReference type="STRING" id="742727.HMPREF9447_01641"/>
<dbReference type="EMBL" id="ADLF01000008">
    <property type="protein sequence ID" value="EKU91451.1"/>
    <property type="molecule type" value="Genomic_DNA"/>
</dbReference>
<dbReference type="eggNOG" id="COG4680">
    <property type="taxonomic scope" value="Bacteria"/>
</dbReference>
<dbReference type="HOGENOM" id="CLU_153067_3_0_10"/>
<protein>
    <recommendedName>
        <fullName evidence="3">RelE/StbE family addiction module toxin</fullName>
    </recommendedName>
</protein>
<dbReference type="Pfam" id="PF09907">
    <property type="entry name" value="HigB_toxin"/>
    <property type="match status" value="1"/>
</dbReference>
<gene>
    <name evidence="1" type="ORF">HMPREF9447_01641</name>
</gene>
<organism evidence="1 2">
    <name type="scientific">Bacteroides oleiciplenus YIT 12058</name>
    <dbReference type="NCBI Taxonomy" id="742727"/>
    <lineage>
        <taxon>Bacteria</taxon>
        <taxon>Pseudomonadati</taxon>
        <taxon>Bacteroidota</taxon>
        <taxon>Bacteroidia</taxon>
        <taxon>Bacteroidales</taxon>
        <taxon>Bacteroidaceae</taxon>
        <taxon>Bacteroides</taxon>
    </lineage>
</organism>
<keyword evidence="2" id="KW-1185">Reference proteome</keyword>
<dbReference type="GO" id="GO:0004519">
    <property type="term" value="F:endonuclease activity"/>
    <property type="evidence" value="ECO:0007669"/>
    <property type="project" value="InterPro"/>
</dbReference>
<dbReference type="GO" id="GO:0110001">
    <property type="term" value="C:toxin-antitoxin complex"/>
    <property type="evidence" value="ECO:0007669"/>
    <property type="project" value="InterPro"/>
</dbReference>
<name>K9E6J6_9BACE</name>
<comment type="caution">
    <text evidence="1">The sequence shown here is derived from an EMBL/GenBank/DDBJ whole genome shotgun (WGS) entry which is preliminary data.</text>
</comment>
<dbReference type="AlphaFoldDB" id="K9E6J6"/>
<dbReference type="InterPro" id="IPR018669">
    <property type="entry name" value="Toxin_HigB"/>
</dbReference>
<evidence type="ECO:0008006" key="3">
    <source>
        <dbReference type="Google" id="ProtNLM"/>
    </source>
</evidence>
<sequence length="103" mass="12154">MQIVRVMRIIAKSKIVEYYTENPDAETALEDWYQKVKKAEWTCFADMKKTFNSVDNVGNQHYVFNIRGNNYRLIVVIKFTIKTVLIRFIGTHTDYDNIDAKNV</sequence>
<evidence type="ECO:0000313" key="2">
    <source>
        <dbReference type="Proteomes" id="UP000009872"/>
    </source>
</evidence>
<evidence type="ECO:0000313" key="1">
    <source>
        <dbReference type="EMBL" id="EKU91451.1"/>
    </source>
</evidence>
<reference evidence="1 2" key="1">
    <citation type="submission" date="2012-09" db="EMBL/GenBank/DDBJ databases">
        <title>The Genome Sequence of Bacteroides oleiciplenus YIT 12058.</title>
        <authorList>
            <consortium name="The Broad Institute Genome Sequencing Platform"/>
            <person name="Earl A."/>
            <person name="Ward D."/>
            <person name="Feldgarden M."/>
            <person name="Gevers D."/>
            <person name="Morotomi M."/>
            <person name="Walker B."/>
            <person name="Young S.K."/>
            <person name="Zeng Q."/>
            <person name="Gargeya S."/>
            <person name="Fitzgerald M."/>
            <person name="Haas B."/>
            <person name="Abouelleil A."/>
            <person name="Alvarado L."/>
            <person name="Arachchi H.M."/>
            <person name="Berlin A.M."/>
            <person name="Chapman S.B."/>
            <person name="Goldberg J."/>
            <person name="Griggs A."/>
            <person name="Gujja S."/>
            <person name="Hansen M."/>
            <person name="Howarth C."/>
            <person name="Imamovic A."/>
            <person name="Larimer J."/>
            <person name="McCowen C."/>
            <person name="Montmayeur A."/>
            <person name="Murphy C."/>
            <person name="Neiman D."/>
            <person name="Pearson M."/>
            <person name="Priest M."/>
            <person name="Roberts A."/>
            <person name="Saif S."/>
            <person name="Shea T."/>
            <person name="Sisk P."/>
            <person name="Sykes S."/>
            <person name="Wortman J."/>
            <person name="Nusbaum C."/>
            <person name="Birren B."/>
        </authorList>
    </citation>
    <scope>NUCLEOTIDE SEQUENCE [LARGE SCALE GENOMIC DNA]</scope>
    <source>
        <strain evidence="1 2">YIT 12058</strain>
    </source>
</reference>
<dbReference type="Proteomes" id="UP000009872">
    <property type="component" value="Unassembled WGS sequence"/>
</dbReference>
<proteinExistence type="predicted"/>
<dbReference type="PATRIC" id="fig|742727.4.peg.1664"/>